<dbReference type="GO" id="GO:0003723">
    <property type="term" value="F:RNA binding"/>
    <property type="evidence" value="ECO:0007669"/>
    <property type="project" value="TreeGrafter"/>
</dbReference>
<evidence type="ECO:0000256" key="8">
    <source>
        <dbReference type="SAM" id="Phobius"/>
    </source>
</evidence>
<feature type="region of interest" description="Disordered" evidence="7">
    <location>
        <begin position="1791"/>
        <end position="1849"/>
    </location>
</feature>
<feature type="compositionally biased region" description="Basic and acidic residues" evidence="7">
    <location>
        <begin position="174"/>
        <end position="192"/>
    </location>
</feature>
<evidence type="ECO:0000256" key="4">
    <source>
        <dbReference type="ARBA" id="ARBA00022801"/>
    </source>
</evidence>
<dbReference type="Pfam" id="PF18332">
    <property type="entry name" value="XRN1_D1"/>
    <property type="match status" value="1"/>
</dbReference>
<evidence type="ECO:0000256" key="2">
    <source>
        <dbReference type="ARBA" id="ARBA00022722"/>
    </source>
</evidence>
<dbReference type="PANTHER" id="PTHR12341:SF7">
    <property type="entry name" value="5'-3' EXORIBONUCLEASE 1"/>
    <property type="match status" value="1"/>
</dbReference>
<dbReference type="InterPro" id="IPR041106">
    <property type="entry name" value="XRN1_D2_D3"/>
</dbReference>
<comment type="cofactor">
    <cofactor evidence="1">
        <name>a divalent metal cation</name>
        <dbReference type="ChEBI" id="CHEBI:60240"/>
    </cofactor>
</comment>
<feature type="domain" description="Xrn1 N-terminal" evidence="9">
    <location>
        <begin position="71"/>
        <end position="297"/>
    </location>
</feature>
<dbReference type="InterPro" id="IPR047007">
    <property type="entry name" value="XRN1_D1_sf"/>
</dbReference>
<feature type="domain" description="Xrn1 helical" evidence="11">
    <location>
        <begin position="342"/>
        <end position="667"/>
    </location>
</feature>
<dbReference type="EMBL" id="JACKWZ010000214">
    <property type="protein sequence ID" value="KAF9411745.1"/>
    <property type="molecule type" value="Genomic_DNA"/>
</dbReference>
<feature type="transmembrane region" description="Helical" evidence="8">
    <location>
        <begin position="20"/>
        <end position="38"/>
    </location>
</feature>
<dbReference type="FunFam" id="3.40.50.12390:FF:000002">
    <property type="entry name" value="5'-3' exoribonuclease 1"/>
    <property type="match status" value="1"/>
</dbReference>
<dbReference type="Pfam" id="PF17846">
    <property type="entry name" value="XRN_M"/>
    <property type="match status" value="1"/>
</dbReference>
<feature type="region of interest" description="Disordered" evidence="7">
    <location>
        <begin position="166"/>
        <end position="192"/>
    </location>
</feature>
<keyword evidence="2" id="KW-0540">Nuclease</keyword>
<dbReference type="PANTHER" id="PTHR12341">
    <property type="entry name" value="5'-&gt;3' EXORIBONUCLEASE"/>
    <property type="match status" value="1"/>
</dbReference>
<name>A0A835GC73_SPOEX</name>
<dbReference type="InterPro" id="IPR040992">
    <property type="entry name" value="XRN1_D1"/>
</dbReference>
<feature type="compositionally biased region" description="Low complexity" evidence="7">
    <location>
        <begin position="1633"/>
        <end position="1649"/>
    </location>
</feature>
<dbReference type="GO" id="GO:0004534">
    <property type="term" value="F:5'-3' RNA exonuclease activity"/>
    <property type="evidence" value="ECO:0007669"/>
    <property type="project" value="TreeGrafter"/>
</dbReference>
<evidence type="ECO:0000259" key="13">
    <source>
        <dbReference type="Pfam" id="PF18334"/>
    </source>
</evidence>
<evidence type="ECO:0000259" key="9">
    <source>
        <dbReference type="Pfam" id="PF03159"/>
    </source>
</evidence>
<evidence type="ECO:0000256" key="1">
    <source>
        <dbReference type="ARBA" id="ARBA00001968"/>
    </source>
</evidence>
<dbReference type="Gene3D" id="2.170.260.40">
    <property type="match status" value="1"/>
</dbReference>
<evidence type="ECO:0000313" key="15">
    <source>
        <dbReference type="Proteomes" id="UP000648187"/>
    </source>
</evidence>
<evidence type="ECO:0000256" key="5">
    <source>
        <dbReference type="ARBA" id="ARBA00022839"/>
    </source>
</evidence>
<evidence type="ECO:0000256" key="7">
    <source>
        <dbReference type="SAM" id="MobiDB-lite"/>
    </source>
</evidence>
<feature type="domain" description="Exoribonuclease Xrn1 D2/D3" evidence="13">
    <location>
        <begin position="1245"/>
        <end position="1416"/>
    </location>
</feature>
<feature type="compositionally biased region" description="Polar residues" evidence="7">
    <location>
        <begin position="1809"/>
        <end position="1829"/>
    </location>
</feature>
<keyword evidence="3" id="KW-0479">Metal-binding</keyword>
<dbReference type="Proteomes" id="UP000648187">
    <property type="component" value="Unassembled WGS sequence"/>
</dbReference>
<feature type="region of interest" description="Disordered" evidence="7">
    <location>
        <begin position="1500"/>
        <end position="1746"/>
    </location>
</feature>
<dbReference type="GO" id="GO:0016075">
    <property type="term" value="P:rRNA catabolic process"/>
    <property type="evidence" value="ECO:0007669"/>
    <property type="project" value="TreeGrafter"/>
</dbReference>
<feature type="compositionally biased region" description="Basic and acidic residues" evidence="7">
    <location>
        <begin position="1546"/>
        <end position="1570"/>
    </location>
</feature>
<evidence type="ECO:0000256" key="3">
    <source>
        <dbReference type="ARBA" id="ARBA00022723"/>
    </source>
</evidence>
<dbReference type="InterPro" id="IPR027806">
    <property type="entry name" value="HARBI1_dom"/>
</dbReference>
<dbReference type="Gene3D" id="1.25.40.1050">
    <property type="match status" value="1"/>
</dbReference>
<dbReference type="InterPro" id="IPR041412">
    <property type="entry name" value="Xrn1_helical"/>
</dbReference>
<dbReference type="InterPro" id="IPR004859">
    <property type="entry name" value="Xrn1_N"/>
</dbReference>
<dbReference type="Gene3D" id="3.40.50.12390">
    <property type="match status" value="1"/>
</dbReference>
<dbReference type="InterPro" id="IPR027073">
    <property type="entry name" value="5_3_exoribonuclease"/>
</dbReference>
<comment type="similarity">
    <text evidence="6">Belongs to the 5'-3' exonuclease family.</text>
</comment>
<organism evidence="14 15">
    <name type="scientific">Spodoptera exigua</name>
    <name type="common">Beet armyworm</name>
    <name type="synonym">Noctua fulgens</name>
    <dbReference type="NCBI Taxonomy" id="7107"/>
    <lineage>
        <taxon>Eukaryota</taxon>
        <taxon>Metazoa</taxon>
        <taxon>Ecdysozoa</taxon>
        <taxon>Arthropoda</taxon>
        <taxon>Hexapoda</taxon>
        <taxon>Insecta</taxon>
        <taxon>Pterygota</taxon>
        <taxon>Neoptera</taxon>
        <taxon>Endopterygota</taxon>
        <taxon>Lepidoptera</taxon>
        <taxon>Glossata</taxon>
        <taxon>Ditrysia</taxon>
        <taxon>Noctuoidea</taxon>
        <taxon>Noctuidae</taxon>
        <taxon>Amphipyrinae</taxon>
        <taxon>Spodoptera</taxon>
    </lineage>
</organism>
<dbReference type="Pfam" id="PF13359">
    <property type="entry name" value="DDE_Tnp_4"/>
    <property type="match status" value="1"/>
</dbReference>
<evidence type="ECO:0000259" key="11">
    <source>
        <dbReference type="Pfam" id="PF17846"/>
    </source>
</evidence>
<dbReference type="Pfam" id="PF03159">
    <property type="entry name" value="XRN_N"/>
    <property type="match status" value="1"/>
</dbReference>
<accession>A0A835GC73</accession>
<sequence length="1849" mass="211488">MKTRKHADPSSARKINSTLITRIALFIILAIFAIGRNLSCSRKGAFLLPESELFSSSEIKAFILKQICFVMGVPKFFRYTSERYPCLNELVKQYQIPDFDNMYLDMNGIIHNCSHPDDSNPHFRITEKKIFEDIFHYLSILFQIIKPKKLFFMAIDGVAPRAKMNQQRGRRFRSAREAEKLEEEARNKGETLPTEKRFDSNCITPGTVFMARLHEQLKYFIKSKISTDPLWAKVKVILSGHETPGEGEHKIMDYIRWSRSQPDYDPNTRHCLYGLDADLIMLGMCTHEPHFALLREEVKFGKSTNRATSPEETNFYLLHLSLLREYLEQEFISIKDKLPFEYDLEKIVDDWVLMGFLVGNDFIPNLPNMHISNDALPVLYNTYMTVLPTLDGYINESGDLNLKRFEVFMQELAKIDMEKFQDTYADLKYFEAKTGRRPNANERKDYKPNNDETFNVNVEDIKANKPDDELQALINATEDMFMDDMEIENEDEYEETSDEEANMAMEFILHKKDYYMNKLDYSKVTDEVLADQAEGYVRAIQWNLFYYYKGCPSWCWYYPHHYAPYISDIKGFADLKIEFELGEPFKPFEQLLAVLPAASKQLLPAPFHALMTDEDSPIVHYYPINFETDLNGKRNDWEAVVLIPFIDETNLLSAMEPCYQRLTEEEKSVLIAPLHFDPIAECHATETKVWRQELEVPGSMLKRGMLPNAKRDMLFPGFPTMRHLKYKTSIKKGKVKVFDQPSRNENMIVELIRESEKEDPITEVAKKMLGKVIWAGWPHLTRAKVISVSNEKMRLHHVDQQNNNVDGTPNYSTEPNNGNLHKQWISERSTIIEHNMNRLGIELGDVTTIIHAVNLKGFKYMIQDNVNMVQEPEWCSVPCGYALQAVVTDVRAHIIQEGGRFSTPQEAYPTGDSVFLLTQGQHYGAHATAYSSFQFRSIDIGILTFHYNMARLVLMNNILLKSRKRELKQRRDERRMMRYTDKAFSMPENEFKANYRVSKDLYEEIYQNIKAFIPTPKRRSDIQPKYKILVALSFYATGSYQRIVGGTYGTLMSQQSVSRAIRDVTAALNHQICDADLIILSVDASFGGASHDSDSGYAQREYMMTPIVDAPAGSPEEYYTKLHCSARNTVERTIGVLKNRWRCLLGHRVLHYHPDVAAKIINACCVLHNMCINRIGFDENIANDGYENPDANSQEVNSTSAAELRQGIAKRAVLVQQLWASRRVSLLTAPYRAANHAAAACVLTAPYRAANHAAAACGVSAQLLSRITGTVLLVAGERHNMPTEQLNKINIGLNLKFNKKNLEVAGYTRRCKVTNAWLYSERCIELVQAYEKQFPEVFDCLGSGQHSRDVYFESDIYPQDLGKNKAQDIAQWIKAQPHSRAARRECGSEALEPEEMKALADDLDKQIAALKEKEKKVTLQVKWNLLYKPELHSGNLCPDPKADFRLYDRVVMTPNNMLNLSYGRKLRNAAPPVVPQDNFLQQKQQKQQTPNILRREDGHHSAFANYSPPGDKAVSPDSRNHNTFVASNGSPGGNSATDLLKSLLKISDDPEAKKSKDTTPEHTRNWRAKSDNNQPTAVYPQQRGPPPPQNWRKENASLGNNNRQPVFSNYKNQAPLPPYPTFGQPYQGPGPSQIPFPQFQNPHFQQRNQSYNMPRNQGPHNRSFEQPHNRSFEQPHNRSFDQPHNRSFEQPQNFPKHLPSVGAVGPNITLGPSWNQPNNPANPQNMRSPNANRPPPQTGNDKVSNPFVPLQVQTRVYSFDMLSEVILKSIMILILFHAENILIFNRRVSHPGGSLSRQDSSQSSSQKSTLPKPQPTTAPINQQNQGQTSKPTKKKKKPRIAANLPFQMD</sequence>
<comment type="caution">
    <text evidence="14">The sequence shown here is derived from an EMBL/GenBank/DDBJ whole genome shotgun (WGS) entry which is preliminary data.</text>
</comment>
<proteinExistence type="inferred from homology"/>
<evidence type="ECO:0000256" key="6">
    <source>
        <dbReference type="ARBA" id="ARBA00038299"/>
    </source>
</evidence>
<keyword evidence="5" id="KW-0269">Exonuclease</keyword>
<keyword evidence="8" id="KW-0812">Transmembrane</keyword>
<reference evidence="14" key="1">
    <citation type="submission" date="2020-08" db="EMBL/GenBank/DDBJ databases">
        <title>Spodoptera exigua strain:BAW_Kor-Di-RS1 Genome sequencing and assembly.</title>
        <authorList>
            <person name="Kim J."/>
            <person name="Nam H.Y."/>
            <person name="Kwon M."/>
            <person name="Choi J.H."/>
            <person name="Cho S.R."/>
            <person name="Kim G.-H."/>
        </authorList>
    </citation>
    <scope>NUCLEOTIDE SEQUENCE</scope>
    <source>
        <strain evidence="14">BAW_Kor-Di-RS1</strain>
        <tissue evidence="14">Whole-body</tissue>
    </source>
</reference>
<dbReference type="Pfam" id="PF18334">
    <property type="entry name" value="XRN1_D2_D3"/>
    <property type="match status" value="1"/>
</dbReference>
<evidence type="ECO:0000313" key="14">
    <source>
        <dbReference type="EMBL" id="KAF9411745.1"/>
    </source>
</evidence>
<feature type="compositionally biased region" description="Polar residues" evidence="7">
    <location>
        <begin position="1597"/>
        <end position="1612"/>
    </location>
</feature>
<dbReference type="GO" id="GO:0000956">
    <property type="term" value="P:nuclear-transcribed mRNA catabolic process"/>
    <property type="evidence" value="ECO:0007669"/>
    <property type="project" value="TreeGrafter"/>
</dbReference>
<dbReference type="GO" id="GO:0005634">
    <property type="term" value="C:nucleus"/>
    <property type="evidence" value="ECO:0007669"/>
    <property type="project" value="TreeGrafter"/>
</dbReference>
<keyword evidence="8" id="KW-1133">Transmembrane helix</keyword>
<gene>
    <name evidence="14" type="ORF">HW555_009536</name>
</gene>
<feature type="compositionally biased region" description="Polar residues" evidence="7">
    <location>
        <begin position="1521"/>
        <end position="1537"/>
    </location>
</feature>
<feature type="compositionally biased region" description="Low complexity" evidence="7">
    <location>
        <begin position="1794"/>
        <end position="1808"/>
    </location>
</feature>
<keyword evidence="4" id="KW-0378">Hydrolase</keyword>
<protein>
    <submittedName>
        <fullName evidence="14">Uncharacterized protein</fullName>
    </submittedName>
</protein>
<feature type="compositionally biased region" description="Polar residues" evidence="7">
    <location>
        <begin position="1650"/>
        <end position="1661"/>
    </location>
</feature>
<evidence type="ECO:0000259" key="10">
    <source>
        <dbReference type="Pfam" id="PF13359"/>
    </source>
</evidence>
<evidence type="ECO:0000259" key="12">
    <source>
        <dbReference type="Pfam" id="PF18332"/>
    </source>
</evidence>
<keyword evidence="15" id="KW-1185">Reference proteome</keyword>
<feature type="compositionally biased region" description="Low complexity" evidence="7">
    <location>
        <begin position="1715"/>
        <end position="1725"/>
    </location>
</feature>
<dbReference type="CDD" id="cd18673">
    <property type="entry name" value="PIN_XRN1-2-like"/>
    <property type="match status" value="1"/>
</dbReference>
<feature type="compositionally biased region" description="Basic and acidic residues" evidence="7">
    <location>
        <begin position="1662"/>
        <end position="1687"/>
    </location>
</feature>
<feature type="domain" description="DDE Tnp4" evidence="10">
    <location>
        <begin position="1094"/>
        <end position="1169"/>
    </location>
</feature>
<dbReference type="GO" id="GO:0046872">
    <property type="term" value="F:metal ion binding"/>
    <property type="evidence" value="ECO:0007669"/>
    <property type="project" value="UniProtKB-KW"/>
</dbReference>
<feature type="domain" description="5'-3' exoribonuclease 1 D1" evidence="12">
    <location>
        <begin position="713"/>
        <end position="891"/>
    </location>
</feature>
<keyword evidence="8" id="KW-0472">Membrane</keyword>